<dbReference type="InterPro" id="IPR029503">
    <property type="entry name" value="PTS_EIIB_mannitol"/>
</dbReference>
<dbReference type="AlphaFoldDB" id="A0A0A5GJ73"/>
<evidence type="ECO:0000256" key="13">
    <source>
        <dbReference type="ARBA" id="ARBA00022989"/>
    </source>
</evidence>
<feature type="transmembrane region" description="Helical" evidence="17">
    <location>
        <begin position="131"/>
        <end position="153"/>
    </location>
</feature>
<keyword evidence="7" id="KW-1003">Cell membrane</keyword>
<evidence type="ECO:0000256" key="9">
    <source>
        <dbReference type="ARBA" id="ARBA00022597"/>
    </source>
</evidence>
<evidence type="ECO:0000256" key="17">
    <source>
        <dbReference type="SAM" id="Phobius"/>
    </source>
</evidence>
<keyword evidence="21" id="KW-1185">Reference proteome</keyword>
<dbReference type="InterPro" id="IPR004718">
    <property type="entry name" value="PTS_IIC_mtl"/>
</dbReference>
<dbReference type="GO" id="GO:0022872">
    <property type="term" value="F:protein-N(PI)-phosphohistidine-mannitol phosphotransferase system transmembrane transporter activity"/>
    <property type="evidence" value="ECO:0007669"/>
    <property type="project" value="InterPro"/>
</dbReference>
<keyword evidence="8" id="KW-0597">Phosphoprotein</keyword>
<dbReference type="GO" id="GO:0090563">
    <property type="term" value="F:protein-phosphocysteine-sugar phosphotransferase activity"/>
    <property type="evidence" value="ECO:0007669"/>
    <property type="project" value="TreeGrafter"/>
</dbReference>
<feature type="transmembrane region" description="Helical" evidence="17">
    <location>
        <begin position="272"/>
        <end position="295"/>
    </location>
</feature>
<dbReference type="Pfam" id="PF02302">
    <property type="entry name" value="PTS_IIB"/>
    <property type="match status" value="1"/>
</dbReference>
<keyword evidence="13 17" id="KW-1133">Transmembrane helix</keyword>
<reference evidence="20 21" key="1">
    <citation type="submission" date="2013-08" db="EMBL/GenBank/DDBJ databases">
        <authorList>
            <person name="Huang J."/>
            <person name="Wang G."/>
        </authorList>
    </citation>
    <scope>NUCLEOTIDE SEQUENCE [LARGE SCALE GENOMIC DNA]</scope>
    <source>
        <strain evidence="20 21">BH030004</strain>
    </source>
</reference>
<evidence type="ECO:0000259" key="18">
    <source>
        <dbReference type="PROSITE" id="PS51099"/>
    </source>
</evidence>
<keyword evidence="10" id="KW-0808">Transferase</keyword>
<accession>A0A0A5GJ73</accession>
<dbReference type="Pfam" id="PF02378">
    <property type="entry name" value="PTS_EIIC"/>
    <property type="match status" value="1"/>
</dbReference>
<dbReference type="InterPro" id="IPR013014">
    <property type="entry name" value="PTS_EIIC_2"/>
</dbReference>
<evidence type="ECO:0000256" key="12">
    <source>
        <dbReference type="ARBA" id="ARBA00022692"/>
    </source>
</evidence>
<comment type="function">
    <text evidence="2">The phosphoenolpyruvate-dependent sugar phosphotransferase system (sugar PTS), a major carbohydrate active transport system, catalyzes the phosphorylation of incoming sugar substrates concomitantly with their translocation across the cell membrane. The enzyme II CmtAB PTS system is involved in D-mannitol transport.</text>
</comment>
<evidence type="ECO:0000256" key="8">
    <source>
        <dbReference type="ARBA" id="ARBA00022553"/>
    </source>
</evidence>
<dbReference type="NCBIfam" id="TIGR00851">
    <property type="entry name" value="mtlA"/>
    <property type="match status" value="1"/>
</dbReference>
<comment type="subcellular location">
    <subcellularLocation>
        <location evidence="3">Cell membrane</location>
        <topology evidence="3">Multi-pass membrane protein</topology>
    </subcellularLocation>
</comment>
<name>A0A0A5GJ73_9BACI</name>
<evidence type="ECO:0000256" key="11">
    <source>
        <dbReference type="ARBA" id="ARBA00022683"/>
    </source>
</evidence>
<proteinExistence type="predicted"/>
<evidence type="ECO:0000313" key="21">
    <source>
        <dbReference type="Proteomes" id="UP000030403"/>
    </source>
</evidence>
<evidence type="ECO:0000256" key="7">
    <source>
        <dbReference type="ARBA" id="ARBA00022475"/>
    </source>
</evidence>
<organism evidence="20 21">
    <name type="scientific">Pontibacillus marinus BH030004 = DSM 16465</name>
    <dbReference type="NCBI Taxonomy" id="1385511"/>
    <lineage>
        <taxon>Bacteria</taxon>
        <taxon>Bacillati</taxon>
        <taxon>Bacillota</taxon>
        <taxon>Bacilli</taxon>
        <taxon>Bacillales</taxon>
        <taxon>Bacillaceae</taxon>
        <taxon>Pontibacillus</taxon>
    </lineage>
</organism>
<dbReference type="RefSeq" id="WP_027445420.1">
    <property type="nucleotide sequence ID" value="NZ_AULJ01000008.1"/>
</dbReference>
<keyword evidence="9" id="KW-0762">Sugar transport</keyword>
<dbReference type="GO" id="GO:0005886">
    <property type="term" value="C:plasma membrane"/>
    <property type="evidence" value="ECO:0007669"/>
    <property type="project" value="UniProtKB-SubCell"/>
</dbReference>
<dbReference type="InterPro" id="IPR036095">
    <property type="entry name" value="PTS_EIIB-like_sf"/>
</dbReference>
<evidence type="ECO:0000256" key="16">
    <source>
        <dbReference type="SAM" id="MobiDB-lite"/>
    </source>
</evidence>
<evidence type="ECO:0000259" key="19">
    <source>
        <dbReference type="PROSITE" id="PS51104"/>
    </source>
</evidence>
<feature type="transmembrane region" description="Helical" evidence="17">
    <location>
        <begin position="216"/>
        <end position="237"/>
    </location>
</feature>
<evidence type="ECO:0000256" key="6">
    <source>
        <dbReference type="ARBA" id="ARBA00022448"/>
    </source>
</evidence>
<dbReference type="GO" id="GO:0009401">
    <property type="term" value="P:phosphoenolpyruvate-dependent sugar phosphotransferase system"/>
    <property type="evidence" value="ECO:0007669"/>
    <property type="project" value="UniProtKB-KW"/>
</dbReference>
<dbReference type="InterPro" id="IPR013011">
    <property type="entry name" value="PTS_EIIB_2"/>
</dbReference>
<evidence type="ECO:0000256" key="2">
    <source>
        <dbReference type="ARBA" id="ARBA00002434"/>
    </source>
</evidence>
<sequence length="489" mass="52057">MSEQQTGIRARVQRFGSFLSGMIMPNIGAFIAWGLITALFIPDGYFPNENLAEMVGPMINYLLPLLIGFTGGRLVHGLRGGVVGATATMGVIVGADIPMFLGAMLIGPLAGAAIKAVDKPLEGRIRSGFEMLVNNFTAGITGAILAIIGYYIIGPIMAGLTNVLGAGVEFLINIGLLPLVNIFIEPAKVLFLNNAINHGILSPIAVEQTQDLGKSVLFLLETNPGPGLGVLLAFMFFGKGISRQTAPGAAIIHFFGGIHEIYFPYILAKPSLILAAIAGGVTGTATFVFTGVGLTATPSPGSIVALLPLTAKGDIFGVILGVLLATIASFVVASFILKFSKQEEEGDLNDATAKMEEMKGKKSRVSDQLTNEEQAEAQEEQTENRNTNEVPDVDRSQVDKIIFACDAGMGSSAMGSSLLKNKFKKENIDIDVTNMAINDLPSDVDIVITHKDLTERAIQKVPNAHHISVENFLNSPKYDELVKELKNED</sequence>
<evidence type="ECO:0000256" key="4">
    <source>
        <dbReference type="ARBA" id="ARBA00011909"/>
    </source>
</evidence>
<evidence type="ECO:0000256" key="3">
    <source>
        <dbReference type="ARBA" id="ARBA00004651"/>
    </source>
</evidence>
<dbReference type="STRING" id="1385511.GCA_000425225_00834"/>
<dbReference type="InterPro" id="IPR003352">
    <property type="entry name" value="PTS_EIIC"/>
</dbReference>
<dbReference type="SUPFAM" id="SSF52794">
    <property type="entry name" value="PTS system IIB component-like"/>
    <property type="match status" value="1"/>
</dbReference>
<gene>
    <name evidence="20" type="ORF">N783_10930</name>
</gene>
<dbReference type="Proteomes" id="UP000030403">
    <property type="component" value="Unassembled WGS sequence"/>
</dbReference>
<dbReference type="OrthoDB" id="9814222at2"/>
<evidence type="ECO:0000256" key="15">
    <source>
        <dbReference type="ARBA" id="ARBA00033349"/>
    </source>
</evidence>
<feature type="transmembrane region" description="Helical" evidence="17">
    <location>
        <begin position="160"/>
        <end position="184"/>
    </location>
</feature>
<evidence type="ECO:0000256" key="10">
    <source>
        <dbReference type="ARBA" id="ARBA00022679"/>
    </source>
</evidence>
<keyword evidence="14 17" id="KW-0472">Membrane</keyword>
<evidence type="ECO:0000256" key="5">
    <source>
        <dbReference type="ARBA" id="ARBA00021825"/>
    </source>
</evidence>
<feature type="domain" description="PTS EIIC type-2" evidence="19">
    <location>
        <begin position="15"/>
        <end position="338"/>
    </location>
</feature>
<dbReference type="eggNOG" id="COG2213">
    <property type="taxonomic scope" value="Bacteria"/>
</dbReference>
<dbReference type="InterPro" id="IPR050893">
    <property type="entry name" value="Sugar_PTS"/>
</dbReference>
<dbReference type="PROSITE" id="PS51104">
    <property type="entry name" value="PTS_EIIC_TYPE_2"/>
    <property type="match status" value="1"/>
</dbReference>
<feature type="domain" description="PTS EIIB type-2" evidence="18">
    <location>
        <begin position="399"/>
        <end position="489"/>
    </location>
</feature>
<evidence type="ECO:0000313" key="20">
    <source>
        <dbReference type="EMBL" id="KGX91205.1"/>
    </source>
</evidence>
<dbReference type="PROSITE" id="PS51099">
    <property type="entry name" value="PTS_EIIB_TYPE_2"/>
    <property type="match status" value="1"/>
</dbReference>
<dbReference type="FunFam" id="3.40.50.2300:FF:000047">
    <property type="entry name" value="PTS system mannitol-specific transporter subunit IICBA"/>
    <property type="match status" value="1"/>
</dbReference>
<feature type="transmembrane region" description="Helical" evidence="17">
    <location>
        <begin position="54"/>
        <end position="75"/>
    </location>
</feature>
<feature type="region of interest" description="Disordered" evidence="16">
    <location>
        <begin position="355"/>
        <end position="391"/>
    </location>
</feature>
<dbReference type="InterPro" id="IPR003501">
    <property type="entry name" value="PTS_EIIB_2/3"/>
</dbReference>
<keyword evidence="6" id="KW-0813">Transport</keyword>
<evidence type="ECO:0000256" key="1">
    <source>
        <dbReference type="ARBA" id="ARBA00001655"/>
    </source>
</evidence>
<feature type="transmembrane region" description="Helical" evidence="17">
    <location>
        <begin position="315"/>
        <end position="337"/>
    </location>
</feature>
<dbReference type="PANTHER" id="PTHR30181:SF2">
    <property type="entry name" value="PTS SYSTEM MANNITOL-SPECIFIC EIICBA COMPONENT"/>
    <property type="match status" value="1"/>
</dbReference>
<dbReference type="PANTHER" id="PTHR30181">
    <property type="entry name" value="MANNITOL PERMEASE IIC COMPONENT"/>
    <property type="match status" value="1"/>
</dbReference>
<dbReference type="EC" id="2.7.1.197" evidence="4"/>
<dbReference type="CDD" id="cd05567">
    <property type="entry name" value="PTS_IIB_mannitol"/>
    <property type="match status" value="1"/>
</dbReference>
<dbReference type="Gene3D" id="3.40.50.2300">
    <property type="match status" value="1"/>
</dbReference>
<evidence type="ECO:0000256" key="14">
    <source>
        <dbReference type="ARBA" id="ARBA00023136"/>
    </source>
</evidence>
<dbReference type="NCBIfam" id="NF011663">
    <property type="entry name" value="PRK15083.1"/>
    <property type="match status" value="1"/>
</dbReference>
<keyword evidence="11" id="KW-0598">Phosphotransferase system</keyword>
<dbReference type="EMBL" id="AVPF01000003">
    <property type="protein sequence ID" value="KGX91205.1"/>
    <property type="molecule type" value="Genomic_DNA"/>
</dbReference>
<keyword evidence="12 17" id="KW-0812">Transmembrane</keyword>
<feature type="transmembrane region" description="Helical" evidence="17">
    <location>
        <begin position="87"/>
        <end position="111"/>
    </location>
</feature>
<feature type="transmembrane region" description="Helical" evidence="17">
    <location>
        <begin position="21"/>
        <end position="42"/>
    </location>
</feature>
<comment type="catalytic activity">
    <reaction evidence="1">
        <text>D-mannitol(out) + N(pros)-phospho-L-histidyl-[protein] = D-mannitol 1-phosphate(in) + L-histidyl-[protein]</text>
        <dbReference type="Rhea" id="RHEA:33363"/>
        <dbReference type="Rhea" id="RHEA-COMP:9745"/>
        <dbReference type="Rhea" id="RHEA-COMP:9746"/>
        <dbReference type="ChEBI" id="CHEBI:16899"/>
        <dbReference type="ChEBI" id="CHEBI:29979"/>
        <dbReference type="ChEBI" id="CHEBI:61381"/>
        <dbReference type="ChEBI" id="CHEBI:64837"/>
        <dbReference type="EC" id="2.7.1.197"/>
    </reaction>
</comment>
<comment type="caution">
    <text evidence="20">The sequence shown here is derived from an EMBL/GenBank/DDBJ whole genome shotgun (WGS) entry which is preliminary data.</text>
</comment>
<protein>
    <recommendedName>
        <fullName evidence="5">PTS system mannitol-specific EIICB component</fullName>
        <ecNumber evidence="4">2.7.1.197</ecNumber>
    </recommendedName>
    <alternativeName>
        <fullName evidence="15">EIICB-Mtl</fullName>
    </alternativeName>
</protein>